<accession>A0A9P8Q0X6</accession>
<evidence type="ECO:0000313" key="2">
    <source>
        <dbReference type="Proteomes" id="UP000774326"/>
    </source>
</evidence>
<dbReference type="EMBL" id="JAEUBG010004553">
    <property type="protein sequence ID" value="KAH3681190.1"/>
    <property type="molecule type" value="Genomic_DNA"/>
</dbReference>
<dbReference type="AlphaFoldDB" id="A0A9P8Q0X6"/>
<evidence type="ECO:0000313" key="1">
    <source>
        <dbReference type="EMBL" id="KAH3681190.1"/>
    </source>
</evidence>
<comment type="caution">
    <text evidence="1">The sequence shown here is derived from an EMBL/GenBank/DDBJ whole genome shotgun (WGS) entry which is preliminary data.</text>
</comment>
<organism evidence="1 2">
    <name type="scientific">Wickerhamomyces pijperi</name>
    <name type="common">Yeast</name>
    <name type="synonym">Pichia pijperi</name>
    <dbReference type="NCBI Taxonomy" id="599730"/>
    <lineage>
        <taxon>Eukaryota</taxon>
        <taxon>Fungi</taxon>
        <taxon>Dikarya</taxon>
        <taxon>Ascomycota</taxon>
        <taxon>Saccharomycotina</taxon>
        <taxon>Saccharomycetes</taxon>
        <taxon>Phaffomycetales</taxon>
        <taxon>Wickerhamomycetaceae</taxon>
        <taxon>Wickerhamomyces</taxon>
    </lineage>
</organism>
<reference evidence="1" key="2">
    <citation type="submission" date="2021-01" db="EMBL/GenBank/DDBJ databases">
        <authorList>
            <person name="Schikora-Tamarit M.A."/>
        </authorList>
    </citation>
    <scope>NUCLEOTIDE SEQUENCE</scope>
    <source>
        <strain evidence="1">CBS2887</strain>
    </source>
</reference>
<dbReference type="Proteomes" id="UP000774326">
    <property type="component" value="Unassembled WGS sequence"/>
</dbReference>
<gene>
    <name evidence="1" type="ORF">WICPIJ_007885</name>
</gene>
<name>A0A9P8Q0X6_WICPI</name>
<proteinExistence type="predicted"/>
<keyword evidence="2" id="KW-1185">Reference proteome</keyword>
<reference evidence="1" key="1">
    <citation type="journal article" date="2021" name="Open Biol.">
        <title>Shared evolutionary footprints suggest mitochondrial oxidative damage underlies multiple complex I losses in fungi.</title>
        <authorList>
            <person name="Schikora-Tamarit M.A."/>
            <person name="Marcet-Houben M."/>
            <person name="Nosek J."/>
            <person name="Gabaldon T."/>
        </authorList>
    </citation>
    <scope>NUCLEOTIDE SEQUENCE</scope>
    <source>
        <strain evidence="1">CBS2887</strain>
    </source>
</reference>
<sequence>MILIRASFTDGKEMTFAWLAMKARYNSMDFFELAKMFEISELSTKKFSKTLPKKEAVSFGAMNCNFLESTEPLYLLVYAFNTVCKVFKAETRTNPGAAGVTTTRAKYVMAASLETKVSLQNWSTSLFWMALMCNGSNLLNSSDRSLAKKEPTWVLPCLKEATTVSGDSISTGLMASMSMTSLALLDVRLVLLDGRDNVDGISDDEAHFVSWQLDLTKDSQHQWDLRLEVIGKNRLDQNDSHRDVFELGAVQSLEQFNNTSQCRILRFLLRFGQDGLSGGIDDILRQRIDTGQHHKDSVRGDVGVWVVAGKQLGTHFQHNWNQTGHLLLVLRQSGNGVDGGAREEQQLVGVQNVLGRGVLQVLAVQIEEVQVAEKLDNGHIGWVSV</sequence>
<protein>
    <submittedName>
        <fullName evidence="1">Uncharacterized protein</fullName>
    </submittedName>
</protein>